<dbReference type="InterPro" id="IPR000669">
    <property type="entry name" value="Mannitol_DH"/>
</dbReference>
<evidence type="ECO:0000313" key="11">
    <source>
        <dbReference type="Proteomes" id="UP001595755"/>
    </source>
</evidence>
<dbReference type="Pfam" id="PF01232">
    <property type="entry name" value="Mannitol_dh"/>
    <property type="match status" value="1"/>
</dbReference>
<feature type="domain" description="Mannitol dehydrogenase N-terminal" evidence="8">
    <location>
        <begin position="1"/>
        <end position="195"/>
    </location>
</feature>
<evidence type="ECO:0000256" key="6">
    <source>
        <dbReference type="ARBA" id="ARBA00048615"/>
    </source>
</evidence>
<dbReference type="PANTHER" id="PTHR30524">
    <property type="entry name" value="MANNITOL-1-PHOSPHATE 5-DEHYDROGENASE"/>
    <property type="match status" value="1"/>
</dbReference>
<dbReference type="InterPro" id="IPR013118">
    <property type="entry name" value="Mannitol_DH_C"/>
</dbReference>
<dbReference type="Pfam" id="PF08125">
    <property type="entry name" value="Mannitol_dh_C"/>
    <property type="match status" value="1"/>
</dbReference>
<sequence length="390" mass="42691">MKAVHFGAGNIGRGFIGLTLSQAGYEVCFVDVNDQIVSLLQQRRSYTVKLANDTGDETRVSGVTALHGSRAEQVAAAIAEADLVTTAVGVGALKHVAPALAQGIALRLAQSDAPPLHVIACENTIGGSAQLKGLTYALLNESFIRQAEQRTAFPDAAVDRIVPIQQNEDPLEVVVEPFFEWVVDESALLEGAGRIDGIHYVPDLEPYIERKLFTVNTGHCVAAYHGYLAGYRTIQEVMADGKLKDEVLRTLMETGDMLVRRHSWDSREHRRYVERILERFANPHLTDEVARVGRSPIRKLSPQDRLVRPARLAHESGLPTEQLASGMAAALFFDAPDDPEAASLQAELAEEGPSAVIERYTGLPSGHPILRQALARYEVYLQLRTKGEET</sequence>
<dbReference type="SUPFAM" id="SSF48179">
    <property type="entry name" value="6-phosphogluconate dehydrogenase C-terminal domain-like"/>
    <property type="match status" value="1"/>
</dbReference>
<comment type="caution">
    <text evidence="10">The sequence shown here is derived from an EMBL/GenBank/DDBJ whole genome shotgun (WGS) entry which is preliminary data.</text>
</comment>
<evidence type="ECO:0000259" key="8">
    <source>
        <dbReference type="Pfam" id="PF01232"/>
    </source>
</evidence>
<dbReference type="InterPro" id="IPR013328">
    <property type="entry name" value="6PGD_dom2"/>
</dbReference>
<dbReference type="NCBIfam" id="NF002647">
    <property type="entry name" value="PRK02318.1-3"/>
    <property type="match status" value="1"/>
</dbReference>
<dbReference type="GO" id="GO:0008926">
    <property type="term" value="F:mannitol-1-phosphate 5-dehydrogenase activity"/>
    <property type="evidence" value="ECO:0007669"/>
    <property type="project" value="UniProtKB-EC"/>
</dbReference>
<dbReference type="NCBIfam" id="NF002646">
    <property type="entry name" value="PRK02318.1-2"/>
    <property type="match status" value="1"/>
</dbReference>
<dbReference type="Gene3D" id="1.10.1040.10">
    <property type="entry name" value="N-(1-d-carboxylethyl)-l-norvaline Dehydrogenase, domain 2"/>
    <property type="match status" value="1"/>
</dbReference>
<evidence type="ECO:0000256" key="4">
    <source>
        <dbReference type="ARBA" id="ARBA00023002"/>
    </source>
</evidence>
<evidence type="ECO:0000256" key="5">
    <source>
        <dbReference type="ARBA" id="ARBA00023027"/>
    </source>
</evidence>
<dbReference type="PANTHER" id="PTHR30524:SF0">
    <property type="entry name" value="ALTRONATE OXIDOREDUCTASE-RELATED"/>
    <property type="match status" value="1"/>
</dbReference>
<reference evidence="11" key="1">
    <citation type="journal article" date="2019" name="Int. J. Syst. Evol. Microbiol.">
        <title>The Global Catalogue of Microorganisms (GCM) 10K type strain sequencing project: providing services to taxonomists for standard genome sequencing and annotation.</title>
        <authorList>
            <consortium name="The Broad Institute Genomics Platform"/>
            <consortium name="The Broad Institute Genome Sequencing Center for Infectious Disease"/>
            <person name="Wu L."/>
            <person name="Ma J."/>
        </authorList>
    </citation>
    <scope>NUCLEOTIDE SEQUENCE [LARGE SCALE GENOMIC DNA]</scope>
    <source>
        <strain evidence="11">CGMCC 4.1641</strain>
    </source>
</reference>
<dbReference type="Proteomes" id="UP001595755">
    <property type="component" value="Unassembled WGS sequence"/>
</dbReference>
<gene>
    <name evidence="7" type="primary">mtlD</name>
    <name evidence="10" type="ORF">ACFO1S_14320</name>
</gene>
<dbReference type="SUPFAM" id="SSF51735">
    <property type="entry name" value="NAD(P)-binding Rossmann-fold domains"/>
    <property type="match status" value="1"/>
</dbReference>
<protein>
    <recommendedName>
        <fullName evidence="3 7">Mannitol-1-phosphate 5-dehydrogenase</fullName>
        <ecNumber evidence="2 7">1.1.1.17</ecNumber>
    </recommendedName>
</protein>
<dbReference type="InterPro" id="IPR013131">
    <property type="entry name" value="Mannitol_DH_N"/>
</dbReference>
<dbReference type="HAMAP" id="MF_00196">
    <property type="entry name" value="Mannitol_dehydrog"/>
    <property type="match status" value="1"/>
</dbReference>
<name>A0ABV8SAN3_9BACL</name>
<evidence type="ECO:0000256" key="1">
    <source>
        <dbReference type="ARBA" id="ARBA00006541"/>
    </source>
</evidence>
<evidence type="ECO:0000259" key="9">
    <source>
        <dbReference type="Pfam" id="PF08125"/>
    </source>
</evidence>
<dbReference type="NCBIfam" id="NF002652">
    <property type="entry name" value="PRK02318.2-5"/>
    <property type="match status" value="1"/>
</dbReference>
<keyword evidence="5 7" id="KW-0520">NAD</keyword>
<keyword evidence="11" id="KW-1185">Reference proteome</keyword>
<evidence type="ECO:0000256" key="7">
    <source>
        <dbReference type="HAMAP-Rule" id="MF_00196"/>
    </source>
</evidence>
<comment type="similarity">
    <text evidence="1 7">Belongs to the mannitol dehydrogenase family.</text>
</comment>
<evidence type="ECO:0000313" key="10">
    <source>
        <dbReference type="EMBL" id="MFC4304601.1"/>
    </source>
</evidence>
<dbReference type="Gene3D" id="3.40.50.720">
    <property type="entry name" value="NAD(P)-binding Rossmann-like Domain"/>
    <property type="match status" value="1"/>
</dbReference>
<organism evidence="10 11">
    <name type="scientific">Cohnella boryungensis</name>
    <dbReference type="NCBI Taxonomy" id="768479"/>
    <lineage>
        <taxon>Bacteria</taxon>
        <taxon>Bacillati</taxon>
        <taxon>Bacillota</taxon>
        <taxon>Bacilli</taxon>
        <taxon>Bacillales</taxon>
        <taxon>Paenibacillaceae</taxon>
        <taxon>Cohnella</taxon>
    </lineage>
</organism>
<dbReference type="InterPro" id="IPR008927">
    <property type="entry name" value="6-PGluconate_DH-like_C_sf"/>
</dbReference>
<dbReference type="EMBL" id="JBHSED010000030">
    <property type="protein sequence ID" value="MFC4304601.1"/>
    <property type="molecule type" value="Genomic_DNA"/>
</dbReference>
<accession>A0ABV8SAN3</accession>
<keyword evidence="4 7" id="KW-0560">Oxidoreductase</keyword>
<feature type="binding site" evidence="7">
    <location>
        <begin position="3"/>
        <end position="14"/>
    </location>
    <ligand>
        <name>NAD(+)</name>
        <dbReference type="ChEBI" id="CHEBI:57540"/>
    </ligand>
</feature>
<dbReference type="InterPro" id="IPR023028">
    <property type="entry name" value="Mannitol_1_phos_5_DH"/>
</dbReference>
<proteinExistence type="inferred from homology"/>
<feature type="domain" description="Mannitol dehydrogenase C-terminal" evidence="9">
    <location>
        <begin position="203"/>
        <end position="359"/>
    </location>
</feature>
<dbReference type="NCBIfam" id="NF002649">
    <property type="entry name" value="PRK02318.2-1"/>
    <property type="match status" value="1"/>
</dbReference>
<comment type="catalytic activity">
    <reaction evidence="6 7">
        <text>D-mannitol 1-phosphate + NAD(+) = beta-D-fructose 6-phosphate + NADH + H(+)</text>
        <dbReference type="Rhea" id="RHEA:19661"/>
        <dbReference type="ChEBI" id="CHEBI:15378"/>
        <dbReference type="ChEBI" id="CHEBI:57540"/>
        <dbReference type="ChEBI" id="CHEBI:57634"/>
        <dbReference type="ChEBI" id="CHEBI:57945"/>
        <dbReference type="ChEBI" id="CHEBI:61381"/>
        <dbReference type="EC" id="1.1.1.17"/>
    </reaction>
</comment>
<dbReference type="PRINTS" id="PR00084">
    <property type="entry name" value="MTLDHDRGNASE"/>
</dbReference>
<evidence type="ECO:0000256" key="3">
    <source>
        <dbReference type="ARBA" id="ARBA00016219"/>
    </source>
</evidence>
<dbReference type="EC" id="1.1.1.17" evidence="2 7"/>
<evidence type="ECO:0000256" key="2">
    <source>
        <dbReference type="ARBA" id="ARBA00012939"/>
    </source>
</evidence>
<dbReference type="InterPro" id="IPR036291">
    <property type="entry name" value="NAD(P)-bd_dom_sf"/>
</dbReference>
<dbReference type="RefSeq" id="WP_204601513.1">
    <property type="nucleotide sequence ID" value="NZ_JBHSED010000030.1"/>
</dbReference>